<reference evidence="2 3" key="1">
    <citation type="journal article" date="2015" name="BMC Genomics">
        <title>Insights from the genome of Ophiocordyceps polyrhachis-furcata to pathogenicity and host specificity in insect fungi.</title>
        <authorList>
            <person name="Wichadakul D."/>
            <person name="Kobmoo N."/>
            <person name="Ingsriswang S."/>
            <person name="Tangphatsornruang S."/>
            <person name="Chantasingh D."/>
            <person name="Luangsa-ard J.J."/>
            <person name="Eurwilaichitr L."/>
        </authorList>
    </citation>
    <scope>NUCLEOTIDE SEQUENCE [LARGE SCALE GENOMIC DNA]</scope>
    <source>
        <strain evidence="2 3">BCC 54312</strain>
    </source>
</reference>
<dbReference type="EMBL" id="LKCN02000007">
    <property type="protein sequence ID" value="RCI13102.1"/>
    <property type="molecule type" value="Genomic_DNA"/>
</dbReference>
<dbReference type="OrthoDB" id="2103031at2759"/>
<feature type="compositionally biased region" description="Basic and acidic residues" evidence="1">
    <location>
        <begin position="62"/>
        <end position="73"/>
    </location>
</feature>
<sequence length="311" mass="34522">MGWLSSLFGSGSGTDPVEKLDPKLRAFLERESPVKYEPKQSPPASVVQPSPSPTTTTTTTTTEKEPEPEKRLVPSESLYQDGRYAHLWKSYRPLSQLELENATDHDRMAAVLEGYKDRKAALAHAALENCALQQEEWVNCMKDGSWEDRLQMCRHQRFLRAMGYGSILGRSAEIDESIQMHADALYQRMINHEAAVEQAKKNGTPIPVFEIIVPKSTTTTTSSSSSSSTSTSSPSNQEDEQAWAHKLQHLPEAERAIEAAALRADFRAKADVASTVKELRRSQKEGREARLAEGKGTFFDSLAGLLSAEKK</sequence>
<dbReference type="Proteomes" id="UP000253664">
    <property type="component" value="Unassembled WGS sequence"/>
</dbReference>
<proteinExistence type="predicted"/>
<organism evidence="2 3">
    <name type="scientific">Ophiocordyceps polyrhachis-furcata BCC 54312</name>
    <dbReference type="NCBI Taxonomy" id="1330021"/>
    <lineage>
        <taxon>Eukaryota</taxon>
        <taxon>Fungi</taxon>
        <taxon>Dikarya</taxon>
        <taxon>Ascomycota</taxon>
        <taxon>Pezizomycotina</taxon>
        <taxon>Sordariomycetes</taxon>
        <taxon>Hypocreomycetidae</taxon>
        <taxon>Hypocreales</taxon>
        <taxon>Ophiocordycipitaceae</taxon>
        <taxon>Ophiocordyceps</taxon>
    </lineage>
</organism>
<evidence type="ECO:0000313" key="2">
    <source>
        <dbReference type="EMBL" id="RCI13102.1"/>
    </source>
</evidence>
<gene>
    <name evidence="2" type="ORF">L249_0226</name>
</gene>
<comment type="caution">
    <text evidence="2">The sequence shown here is derived from an EMBL/GenBank/DDBJ whole genome shotgun (WGS) entry which is preliminary data.</text>
</comment>
<feature type="compositionally biased region" description="Basic and acidic residues" evidence="1">
    <location>
        <begin position="16"/>
        <end position="38"/>
    </location>
</feature>
<accession>A0A367LFS0</accession>
<name>A0A367LFS0_9HYPO</name>
<evidence type="ECO:0008006" key="4">
    <source>
        <dbReference type="Google" id="ProtNLM"/>
    </source>
</evidence>
<dbReference type="STRING" id="1330021.A0A367LFS0"/>
<evidence type="ECO:0000256" key="1">
    <source>
        <dbReference type="SAM" id="MobiDB-lite"/>
    </source>
</evidence>
<feature type="region of interest" description="Disordered" evidence="1">
    <location>
        <begin position="1"/>
        <end position="76"/>
    </location>
</feature>
<keyword evidence="3" id="KW-1185">Reference proteome</keyword>
<protein>
    <recommendedName>
        <fullName evidence="4">Autophagy-related protein 6</fullName>
    </recommendedName>
</protein>
<evidence type="ECO:0000313" key="3">
    <source>
        <dbReference type="Proteomes" id="UP000253664"/>
    </source>
</evidence>
<feature type="compositionally biased region" description="Low complexity" evidence="1">
    <location>
        <begin position="42"/>
        <end position="61"/>
    </location>
</feature>
<feature type="compositionally biased region" description="Low complexity" evidence="1">
    <location>
        <begin position="217"/>
        <end position="233"/>
    </location>
</feature>
<dbReference type="AlphaFoldDB" id="A0A367LFS0"/>
<feature type="region of interest" description="Disordered" evidence="1">
    <location>
        <begin position="217"/>
        <end position="243"/>
    </location>
</feature>